<dbReference type="Proteomes" id="UP000308671">
    <property type="component" value="Unassembled WGS sequence"/>
</dbReference>
<accession>A0A4S8QUS8</accession>
<dbReference type="SUPFAM" id="SSF54909">
    <property type="entry name" value="Dimeric alpha+beta barrel"/>
    <property type="match status" value="1"/>
</dbReference>
<name>A0A4S8QUS8_9HELO</name>
<dbReference type="InterPro" id="IPR007138">
    <property type="entry name" value="ABM_dom"/>
</dbReference>
<dbReference type="AlphaFoldDB" id="A0A4S8QUS8"/>
<dbReference type="EMBL" id="PQXL01000296">
    <property type="protein sequence ID" value="THV47662.1"/>
    <property type="molecule type" value="Genomic_DNA"/>
</dbReference>
<evidence type="ECO:0000313" key="3">
    <source>
        <dbReference type="Proteomes" id="UP000308671"/>
    </source>
</evidence>
<dbReference type="InterPro" id="IPR011008">
    <property type="entry name" value="Dimeric_a/b-barrel"/>
</dbReference>
<evidence type="ECO:0000313" key="2">
    <source>
        <dbReference type="EMBL" id="THV47662.1"/>
    </source>
</evidence>
<protein>
    <recommendedName>
        <fullName evidence="1">ABM domain-containing protein</fullName>
    </recommendedName>
</protein>
<evidence type="ECO:0000259" key="1">
    <source>
        <dbReference type="PROSITE" id="PS51725"/>
    </source>
</evidence>
<dbReference type="PROSITE" id="PS51725">
    <property type="entry name" value="ABM"/>
    <property type="match status" value="1"/>
</dbReference>
<gene>
    <name evidence="2" type="ORF">BGAL_0296g00020</name>
</gene>
<feature type="domain" description="ABM" evidence="1">
    <location>
        <begin position="2"/>
        <end position="93"/>
    </location>
</feature>
<proteinExistence type="predicted"/>
<organism evidence="2 3">
    <name type="scientific">Botrytis galanthina</name>
    <dbReference type="NCBI Taxonomy" id="278940"/>
    <lineage>
        <taxon>Eukaryota</taxon>
        <taxon>Fungi</taxon>
        <taxon>Dikarya</taxon>
        <taxon>Ascomycota</taxon>
        <taxon>Pezizomycotina</taxon>
        <taxon>Leotiomycetes</taxon>
        <taxon>Helotiales</taxon>
        <taxon>Sclerotiniaceae</taxon>
        <taxon>Botrytis</taxon>
    </lineage>
</organism>
<comment type="caution">
    <text evidence="2">The sequence shown here is derived from an EMBL/GenBank/DDBJ whole genome shotgun (WGS) entry which is preliminary data.</text>
</comment>
<reference evidence="2 3" key="1">
    <citation type="submission" date="2017-12" db="EMBL/GenBank/DDBJ databases">
        <title>Comparative genomics of Botrytis spp.</title>
        <authorList>
            <person name="Valero-Jimenez C.A."/>
            <person name="Tapia P."/>
            <person name="Veloso J."/>
            <person name="Silva-Moreno E."/>
            <person name="Staats M."/>
            <person name="Valdes J.H."/>
            <person name="Van Kan J.A.L."/>
        </authorList>
    </citation>
    <scope>NUCLEOTIDE SEQUENCE [LARGE SCALE GENOMIC DNA]</scope>
    <source>
        <strain evidence="2 3">MUCL435</strain>
    </source>
</reference>
<dbReference type="OrthoDB" id="3830579at2759"/>
<sequence length="197" mass="21814">MAITERVILSVNGGVEEWKDGLKFMLQTLKTQDGYLRTRWGPHSEDQQKLELLIGWESVEAITKFHTTPAFQEMLAQVKPNLTAPPNLIIIEFKPYAPKEVIDAHFVQMLTIEQGASSEDDLRAQVTKFKDLDGCTGVASGLSKDDVDGKGKVFVAAVGWESLEASEKAKESNVVVLSGAESHHVNFRFPIKGFRGL</sequence>
<keyword evidence="3" id="KW-1185">Reference proteome</keyword>
<dbReference type="Gene3D" id="3.30.70.100">
    <property type="match status" value="1"/>
</dbReference>